<proteinExistence type="predicted"/>
<gene>
    <name evidence="2" type="ORF">SCOCK_490009</name>
</gene>
<feature type="region of interest" description="Disordered" evidence="1">
    <location>
        <begin position="1"/>
        <end position="37"/>
    </location>
</feature>
<feature type="compositionally biased region" description="Basic and acidic residues" evidence="1">
    <location>
        <begin position="1"/>
        <end position="19"/>
    </location>
</feature>
<sequence>MRSTFTDRRPRRAEHEAVSVRRAKPTAPARPGRSWTLTAADGDTVRGYLPGWAEEDPSRTGIPQEALRNAVCDVIHRASFDRQSLRLAQGGYGPGEVAWILGGNIECIPQPDDGQSPVPVVNIHLIEDFWISGLGPAELGQLATLLRKQADRLEHDIRPRLVAYRADWAARHP</sequence>
<organism evidence="2 3">
    <name type="scientific">Actinacidiphila cocklensis</name>
    <dbReference type="NCBI Taxonomy" id="887465"/>
    <lineage>
        <taxon>Bacteria</taxon>
        <taxon>Bacillati</taxon>
        <taxon>Actinomycetota</taxon>
        <taxon>Actinomycetes</taxon>
        <taxon>Kitasatosporales</taxon>
        <taxon>Streptomycetaceae</taxon>
        <taxon>Actinacidiphila</taxon>
    </lineage>
</organism>
<evidence type="ECO:0000256" key="1">
    <source>
        <dbReference type="SAM" id="MobiDB-lite"/>
    </source>
</evidence>
<accession>A0A9W4GTD1</accession>
<keyword evidence="3" id="KW-1185">Reference proteome</keyword>
<dbReference type="Pfam" id="PF21848">
    <property type="entry name" value="DUF6907"/>
    <property type="match status" value="1"/>
</dbReference>
<dbReference type="EMBL" id="CAJSLV010000080">
    <property type="protein sequence ID" value="CAG6396896.1"/>
    <property type="molecule type" value="Genomic_DNA"/>
</dbReference>
<evidence type="ECO:0000313" key="2">
    <source>
        <dbReference type="EMBL" id="CAG6396896.1"/>
    </source>
</evidence>
<dbReference type="RefSeq" id="WP_422665312.1">
    <property type="nucleotide sequence ID" value="NZ_CAJSLV010000080.1"/>
</dbReference>
<dbReference type="InterPro" id="IPR054202">
    <property type="entry name" value="DUF6907"/>
</dbReference>
<comment type="caution">
    <text evidence="2">The sequence shown here is derived from an EMBL/GenBank/DDBJ whole genome shotgun (WGS) entry which is preliminary data.</text>
</comment>
<protein>
    <submittedName>
        <fullName evidence="2">Uncharacterized protein</fullName>
    </submittedName>
</protein>
<reference evidence="2" key="1">
    <citation type="submission" date="2021-05" db="EMBL/GenBank/DDBJ databases">
        <authorList>
            <person name="Arsene-Ploetze F."/>
        </authorList>
    </citation>
    <scope>NUCLEOTIDE SEQUENCE</scope>
    <source>
        <strain evidence="2">DSM 42138</strain>
    </source>
</reference>
<dbReference type="Proteomes" id="UP001152519">
    <property type="component" value="Unassembled WGS sequence"/>
</dbReference>
<name>A0A9W4GTD1_9ACTN</name>
<evidence type="ECO:0000313" key="3">
    <source>
        <dbReference type="Proteomes" id="UP001152519"/>
    </source>
</evidence>
<dbReference type="AlphaFoldDB" id="A0A9W4GTD1"/>